<accession>A0ACC2FEY1</accession>
<organism evidence="1 2">
    <name type="scientific">Dallia pectoralis</name>
    <name type="common">Alaska blackfish</name>
    <dbReference type="NCBI Taxonomy" id="75939"/>
    <lineage>
        <taxon>Eukaryota</taxon>
        <taxon>Metazoa</taxon>
        <taxon>Chordata</taxon>
        <taxon>Craniata</taxon>
        <taxon>Vertebrata</taxon>
        <taxon>Euteleostomi</taxon>
        <taxon>Actinopterygii</taxon>
        <taxon>Neopterygii</taxon>
        <taxon>Teleostei</taxon>
        <taxon>Protacanthopterygii</taxon>
        <taxon>Esociformes</taxon>
        <taxon>Umbridae</taxon>
        <taxon>Dallia</taxon>
    </lineage>
</organism>
<dbReference type="Proteomes" id="UP001157502">
    <property type="component" value="Chromosome 29"/>
</dbReference>
<evidence type="ECO:0000313" key="1">
    <source>
        <dbReference type="EMBL" id="KAJ7989852.1"/>
    </source>
</evidence>
<comment type="caution">
    <text evidence="1">The sequence shown here is derived from an EMBL/GenBank/DDBJ whole genome shotgun (WGS) entry which is preliminary data.</text>
</comment>
<keyword evidence="2" id="KW-1185">Reference proteome</keyword>
<reference evidence="1" key="1">
    <citation type="submission" date="2021-05" db="EMBL/GenBank/DDBJ databases">
        <authorList>
            <person name="Pan Q."/>
            <person name="Jouanno E."/>
            <person name="Zahm M."/>
            <person name="Klopp C."/>
            <person name="Cabau C."/>
            <person name="Louis A."/>
            <person name="Berthelot C."/>
            <person name="Parey E."/>
            <person name="Roest Crollius H."/>
            <person name="Montfort J."/>
            <person name="Robinson-Rechavi M."/>
            <person name="Bouchez O."/>
            <person name="Lampietro C."/>
            <person name="Lopez Roques C."/>
            <person name="Donnadieu C."/>
            <person name="Postlethwait J."/>
            <person name="Bobe J."/>
            <person name="Dillon D."/>
            <person name="Chandos A."/>
            <person name="von Hippel F."/>
            <person name="Guiguen Y."/>
        </authorList>
    </citation>
    <scope>NUCLEOTIDE SEQUENCE</scope>
    <source>
        <strain evidence="1">YG-Jan2019</strain>
    </source>
</reference>
<evidence type="ECO:0000313" key="2">
    <source>
        <dbReference type="Proteomes" id="UP001157502"/>
    </source>
</evidence>
<proteinExistence type="predicted"/>
<gene>
    <name evidence="1" type="ORF">DPEC_G00308780</name>
</gene>
<sequence length="230" mass="25512">MNPEPVSTHDSVESEQERCLSLGWPRHPLSAERVSRRIALLLRRDIHGRLCLAKEPSEVRRRGGENGVQSGEPVPFLQLSHVSGRQLLSGPRARNCVSGLRGGGEPEEVCFLGYQLRRVAHLDCTGQESLMSSLDGFLSNQPLSKQPNKRGRSNIDLDLSLRSASALRSQRSAFPVFQMTRLFPGRRPFRATIVSPPSFAGSTRVLFEIMARAYSMACKRSTAPAYRGDL</sequence>
<name>A0ACC2FEY1_DALPE</name>
<dbReference type="EMBL" id="CM055756">
    <property type="protein sequence ID" value="KAJ7989852.1"/>
    <property type="molecule type" value="Genomic_DNA"/>
</dbReference>
<protein>
    <submittedName>
        <fullName evidence="1">Uncharacterized protein</fullName>
    </submittedName>
</protein>